<dbReference type="Pfam" id="PF16403">
    <property type="entry name" value="Bact_surface_Ig-like"/>
    <property type="match status" value="2"/>
</dbReference>
<evidence type="ECO:0000313" key="2">
    <source>
        <dbReference type="EMBL" id="MDR6939261.1"/>
    </source>
</evidence>
<organism evidence="2 3">
    <name type="scientific">Arcanobacterium hippocoleae</name>
    <dbReference type="NCBI Taxonomy" id="149017"/>
    <lineage>
        <taxon>Bacteria</taxon>
        <taxon>Bacillati</taxon>
        <taxon>Actinomycetota</taxon>
        <taxon>Actinomycetes</taxon>
        <taxon>Actinomycetales</taxon>
        <taxon>Actinomycetaceae</taxon>
        <taxon>Arcanobacterium</taxon>
    </lineage>
</organism>
<dbReference type="SUPFAM" id="SSF88713">
    <property type="entry name" value="Glycoside hydrolase/deacetylase"/>
    <property type="match status" value="1"/>
</dbReference>
<dbReference type="InterPro" id="IPR011330">
    <property type="entry name" value="Glyco_hydro/deAcase_b/a-brl"/>
</dbReference>
<evidence type="ECO:0000259" key="1">
    <source>
        <dbReference type="PROSITE" id="PS51677"/>
    </source>
</evidence>
<evidence type="ECO:0000313" key="3">
    <source>
        <dbReference type="Proteomes" id="UP001266099"/>
    </source>
</evidence>
<dbReference type="Pfam" id="PF01522">
    <property type="entry name" value="Polysacc_deac_1"/>
    <property type="match status" value="1"/>
</dbReference>
<dbReference type="CDD" id="cd10944">
    <property type="entry name" value="CE4_SmPgdA_like"/>
    <property type="match status" value="1"/>
</dbReference>
<dbReference type="InterPro" id="IPR050248">
    <property type="entry name" value="Polysacc_deacetylase_ArnD"/>
</dbReference>
<dbReference type="PROSITE" id="PS51677">
    <property type="entry name" value="NODB"/>
    <property type="match status" value="1"/>
</dbReference>
<sequence length="407" mass="44438">MKMRQKKIFWILLGVIFVFIVALAAVFFLNKWIVTVQLHGAQRMTVEYGEKWDDPGASAAYRGSIFKFIGTDLPIATHGKVDAEKLGEYEIEYTAQAYGMSSTAKRIVEVKDTKAPEIKLAHGAQVELMHAAKWGETFTATDNVDGDLTAKVHIAGSVNPDAPGEYELKYQVTDASGNTATQIQKVKVIPPKSDVVDPAAGKDKVIYLTFDDGPSVHTARLLDILKARNVPVTFFVTGTAPREMIGRAAREGHSIGVHTYTHDYAQIYASDAAFWADIEQIAAVVREQTGKDTRLLRFAGGGSNTVSRKYSPGIMRRLVQQAAQKGYVYFDWNVSSGDASAAATKESVLAAMKQGVQGKRVSNVLCHDSHGYTVDAIPEFLDWALAQGYTFLPLTPGSLTAHHPIAN</sequence>
<protein>
    <submittedName>
        <fullName evidence="2">Peptidoglycan/xylan/chitin deacetylase (PgdA/CDA1 family)</fullName>
    </submittedName>
</protein>
<dbReference type="Gene3D" id="2.60.40.10">
    <property type="entry name" value="Immunoglobulins"/>
    <property type="match status" value="2"/>
</dbReference>
<proteinExistence type="predicted"/>
<keyword evidence="3" id="KW-1185">Reference proteome</keyword>
<dbReference type="PANTHER" id="PTHR10587:SF125">
    <property type="entry name" value="POLYSACCHARIDE DEACETYLASE YHEN-RELATED"/>
    <property type="match status" value="1"/>
</dbReference>
<dbReference type="InterPro" id="IPR002509">
    <property type="entry name" value="NODB_dom"/>
</dbReference>
<dbReference type="Gene3D" id="3.20.20.370">
    <property type="entry name" value="Glycoside hydrolase/deacetylase"/>
    <property type="match status" value="1"/>
</dbReference>
<dbReference type="RefSeq" id="WP_309955812.1">
    <property type="nucleotide sequence ID" value="NZ_JAVDUJ010000001.1"/>
</dbReference>
<dbReference type="InterPro" id="IPR013783">
    <property type="entry name" value="Ig-like_fold"/>
</dbReference>
<gene>
    <name evidence="2" type="ORF">J2S36_000804</name>
</gene>
<reference evidence="2 3" key="1">
    <citation type="submission" date="2023-07" db="EMBL/GenBank/DDBJ databases">
        <title>Sequencing the genomes of 1000 actinobacteria strains.</title>
        <authorList>
            <person name="Klenk H.-P."/>
        </authorList>
    </citation>
    <scope>NUCLEOTIDE SEQUENCE [LARGE SCALE GENOMIC DNA]</scope>
    <source>
        <strain evidence="2 3">DSM 15539</strain>
    </source>
</reference>
<name>A0ABU1T1K1_9ACTO</name>
<feature type="domain" description="NodB homology" evidence="1">
    <location>
        <begin position="204"/>
        <end position="392"/>
    </location>
</feature>
<dbReference type="InterPro" id="IPR032179">
    <property type="entry name" value="Cry22Aa_Ig-like"/>
</dbReference>
<comment type="caution">
    <text evidence="2">The sequence shown here is derived from an EMBL/GenBank/DDBJ whole genome shotgun (WGS) entry which is preliminary data.</text>
</comment>
<accession>A0ABU1T1K1</accession>
<dbReference type="Proteomes" id="UP001266099">
    <property type="component" value="Unassembled WGS sequence"/>
</dbReference>
<dbReference type="PANTHER" id="PTHR10587">
    <property type="entry name" value="GLYCOSYL TRANSFERASE-RELATED"/>
    <property type="match status" value="1"/>
</dbReference>
<dbReference type="EMBL" id="JAVDUJ010000001">
    <property type="protein sequence ID" value="MDR6939261.1"/>
    <property type="molecule type" value="Genomic_DNA"/>
</dbReference>